<sequence length="129" mass="14397">MPIDASQLKAVVTLPAPQRYEYFVKRVAATGIVWGLYRNGWALAEKDDGTLVFAMWPDREFAQLCAEFEWEGYAPQAFALDDLLGELLPQLQQDGLIPGIFRTPGSKGVMPTPGLLRVDLEDELRSLDV</sequence>
<dbReference type="RefSeq" id="WP_258817492.1">
    <property type="nucleotide sequence ID" value="NZ_JANUGW010000010.1"/>
</dbReference>
<dbReference type="EMBL" id="JANUGW010000010">
    <property type="protein sequence ID" value="MCS0582895.1"/>
    <property type="molecule type" value="Genomic_DNA"/>
</dbReference>
<protein>
    <submittedName>
        <fullName evidence="1">DUF2750 domain-containing protein</fullName>
    </submittedName>
</protein>
<keyword evidence="2" id="KW-1185">Reference proteome</keyword>
<evidence type="ECO:0000313" key="2">
    <source>
        <dbReference type="Proteomes" id="UP001204151"/>
    </source>
</evidence>
<dbReference type="Proteomes" id="UP001204151">
    <property type="component" value="Unassembled WGS sequence"/>
</dbReference>
<accession>A0ABT1ZSK4</accession>
<dbReference type="InterPro" id="IPR021284">
    <property type="entry name" value="DUF2750"/>
</dbReference>
<evidence type="ECO:0000313" key="1">
    <source>
        <dbReference type="EMBL" id="MCS0582895.1"/>
    </source>
</evidence>
<organism evidence="1 2">
    <name type="scientific">Massilia pinisoli</name>
    <dbReference type="NCBI Taxonomy" id="1772194"/>
    <lineage>
        <taxon>Bacteria</taxon>
        <taxon>Pseudomonadati</taxon>
        <taxon>Pseudomonadota</taxon>
        <taxon>Betaproteobacteria</taxon>
        <taxon>Burkholderiales</taxon>
        <taxon>Oxalobacteraceae</taxon>
        <taxon>Telluria group</taxon>
        <taxon>Massilia</taxon>
    </lineage>
</organism>
<reference evidence="1 2" key="1">
    <citation type="submission" date="2022-08" db="EMBL/GenBank/DDBJ databases">
        <title>Reclassification of Massilia species as members of the genera Telluria, Duganella, Pseudoduganella, Mokoshia gen. nov. and Zemynaea gen. nov. using orthogonal and non-orthogonal genome-based approaches.</title>
        <authorList>
            <person name="Bowman J.P."/>
        </authorList>
    </citation>
    <scope>NUCLEOTIDE SEQUENCE [LARGE SCALE GENOMIC DNA]</scope>
    <source>
        <strain evidence="1 2">JCM 31316</strain>
    </source>
</reference>
<dbReference type="Pfam" id="PF11042">
    <property type="entry name" value="DUF2750"/>
    <property type="match status" value="1"/>
</dbReference>
<gene>
    <name evidence="1" type="ORF">NX784_14990</name>
</gene>
<proteinExistence type="predicted"/>
<comment type="caution">
    <text evidence="1">The sequence shown here is derived from an EMBL/GenBank/DDBJ whole genome shotgun (WGS) entry which is preliminary data.</text>
</comment>
<name>A0ABT1ZSK4_9BURK</name>